<proteinExistence type="predicted"/>
<dbReference type="EMBL" id="JAPEVB010000008">
    <property type="protein sequence ID" value="KAJ4385298.1"/>
    <property type="molecule type" value="Genomic_DNA"/>
</dbReference>
<protein>
    <submittedName>
        <fullName evidence="2">Uncharacterized protein</fullName>
    </submittedName>
</protein>
<dbReference type="Proteomes" id="UP001140453">
    <property type="component" value="Unassembled WGS sequence"/>
</dbReference>
<feature type="region of interest" description="Disordered" evidence="1">
    <location>
        <begin position="1"/>
        <end position="36"/>
    </location>
</feature>
<feature type="compositionally biased region" description="Acidic residues" evidence="1">
    <location>
        <begin position="1"/>
        <end position="18"/>
    </location>
</feature>
<feature type="compositionally biased region" description="Basic and acidic residues" evidence="1">
    <location>
        <begin position="19"/>
        <end position="35"/>
    </location>
</feature>
<evidence type="ECO:0000313" key="3">
    <source>
        <dbReference type="Proteomes" id="UP001140453"/>
    </source>
</evidence>
<feature type="region of interest" description="Disordered" evidence="1">
    <location>
        <begin position="44"/>
        <end position="63"/>
    </location>
</feature>
<organism evidence="2 3">
    <name type="scientific">Gnomoniopsis smithogilvyi</name>
    <dbReference type="NCBI Taxonomy" id="1191159"/>
    <lineage>
        <taxon>Eukaryota</taxon>
        <taxon>Fungi</taxon>
        <taxon>Dikarya</taxon>
        <taxon>Ascomycota</taxon>
        <taxon>Pezizomycotina</taxon>
        <taxon>Sordariomycetes</taxon>
        <taxon>Sordariomycetidae</taxon>
        <taxon>Diaporthales</taxon>
        <taxon>Gnomoniaceae</taxon>
        <taxon>Gnomoniopsis</taxon>
    </lineage>
</organism>
<sequence>MDDKEDSDMDDVEDVEDSDTAKGRQDKQQKPRVQELVDPFTFAPDIRPLGTSDLQSEGFIESL</sequence>
<dbReference type="AlphaFoldDB" id="A0A9W8YHT3"/>
<evidence type="ECO:0000256" key="1">
    <source>
        <dbReference type="SAM" id="MobiDB-lite"/>
    </source>
</evidence>
<evidence type="ECO:0000313" key="2">
    <source>
        <dbReference type="EMBL" id="KAJ4385298.1"/>
    </source>
</evidence>
<accession>A0A9W8YHT3</accession>
<keyword evidence="3" id="KW-1185">Reference proteome</keyword>
<comment type="caution">
    <text evidence="2">The sequence shown here is derived from an EMBL/GenBank/DDBJ whole genome shotgun (WGS) entry which is preliminary data.</text>
</comment>
<name>A0A9W8YHT3_9PEZI</name>
<gene>
    <name evidence="2" type="ORF">N0V93_010359</name>
</gene>
<reference evidence="2" key="1">
    <citation type="submission" date="2022-10" db="EMBL/GenBank/DDBJ databases">
        <title>Tapping the CABI collections for fungal endophytes: first genome assemblies for Collariella, Neodidymelliopsis, Ascochyta clinopodiicola, Didymella pomorum, Didymosphaeria variabile, Neocosmospora piperis and Neocucurbitaria cava.</title>
        <authorList>
            <person name="Hill R."/>
        </authorList>
    </citation>
    <scope>NUCLEOTIDE SEQUENCE</scope>
    <source>
        <strain evidence="2">IMI 355082</strain>
    </source>
</reference>